<dbReference type="SUPFAM" id="SSF52266">
    <property type="entry name" value="SGNH hydrolase"/>
    <property type="match status" value="1"/>
</dbReference>
<evidence type="ECO:0000259" key="2">
    <source>
        <dbReference type="Pfam" id="PF21181"/>
    </source>
</evidence>
<dbReference type="Gene3D" id="3.40.50.1110">
    <property type="entry name" value="SGNH hydrolase"/>
    <property type="match status" value="1"/>
</dbReference>
<dbReference type="InterPro" id="IPR036514">
    <property type="entry name" value="SGNH_hydro_sf"/>
</dbReference>
<dbReference type="Gene3D" id="2.60.120.260">
    <property type="entry name" value="Galactose-binding domain-like"/>
    <property type="match status" value="1"/>
</dbReference>
<dbReference type="InterPro" id="IPR048977">
    <property type="entry name" value="SsfX3-like_N"/>
</dbReference>
<protein>
    <submittedName>
        <fullName evidence="3">Lipase</fullName>
    </submittedName>
</protein>
<name>A0A0X8E3R3_9MICO</name>
<dbReference type="InterPro" id="IPR013830">
    <property type="entry name" value="SGNH_hydro"/>
</dbReference>
<dbReference type="RefSeq" id="WP_067229421.1">
    <property type="nucleotide sequence ID" value="NZ_CP014145.1"/>
</dbReference>
<proteinExistence type="predicted"/>
<dbReference type="KEGG" id="mvd:AWU67_12220"/>
<dbReference type="AlphaFoldDB" id="A0A0X8E3R3"/>
<dbReference type="Pfam" id="PF13472">
    <property type="entry name" value="Lipase_GDSL_2"/>
    <property type="match status" value="1"/>
</dbReference>
<dbReference type="Proteomes" id="UP000058305">
    <property type="component" value="Chromosome"/>
</dbReference>
<accession>A0A0X8E3R3</accession>
<organism evidence="3 4">
    <name type="scientific">Microterricola viridarii</name>
    <dbReference type="NCBI Taxonomy" id="412690"/>
    <lineage>
        <taxon>Bacteria</taxon>
        <taxon>Bacillati</taxon>
        <taxon>Actinomycetota</taxon>
        <taxon>Actinomycetes</taxon>
        <taxon>Micrococcales</taxon>
        <taxon>Microbacteriaceae</taxon>
        <taxon>Microterricola</taxon>
    </lineage>
</organism>
<evidence type="ECO:0000259" key="1">
    <source>
        <dbReference type="Pfam" id="PF13472"/>
    </source>
</evidence>
<gene>
    <name evidence="3" type="ORF">AWU67_12220</name>
</gene>
<feature type="domain" description="SGNH hydrolase-type esterase" evidence="1">
    <location>
        <begin position="170"/>
        <end position="361"/>
    </location>
</feature>
<feature type="domain" description="SsfX3-like N-terminal" evidence="2">
    <location>
        <begin position="12"/>
        <end position="143"/>
    </location>
</feature>
<reference evidence="3 4" key="1">
    <citation type="journal article" date="2016" name="J. Biotechnol.">
        <title>First complete genome sequence of a species in the genus Microterricola, an extremophilic cold active enzyme producing bacterial strain ERGS5:02 isolated from Sikkim Himalaya.</title>
        <authorList>
            <person name="Himanshu"/>
            <person name="Swarnkar M.K."/>
            <person name="Singh D."/>
            <person name="Kumar R."/>
        </authorList>
    </citation>
    <scope>NUCLEOTIDE SEQUENCE [LARGE SCALE GENOMIC DNA]</scope>
    <source>
        <strain evidence="3 4">ERGS5:02</strain>
    </source>
</reference>
<reference evidence="4" key="2">
    <citation type="submission" date="2016-01" db="EMBL/GenBank/DDBJ databases">
        <title>First complete genome sequence of a species in the genus Microterricola, an extremophilic cold active enzyme producing strain ERGS5:02 isolated from Sikkim Himalaya.</title>
        <authorList>
            <person name="Kumar R."/>
            <person name="Singh D."/>
            <person name="Swarnkar M.K."/>
        </authorList>
    </citation>
    <scope>NUCLEOTIDE SEQUENCE [LARGE SCALE GENOMIC DNA]</scope>
    <source>
        <strain evidence="4">ERGS5:02</strain>
    </source>
</reference>
<sequence>MISTPITESLIHGAAEVEPGERGLRLHRLPDWARRQFPDAQLLAMEAQPSGVRLVVRTAATSVELTTHPSRVAYRGAERPRGRIDVLVDGALHLRDELNGGDRVEVDLQTGDTAFHPGPAHITRVSGLPAGEKRVEFWLPHNETLELLTLRSDAPLVADASPARVWLHHGSSISHGSNAAAPTEIWPAVAALRAGVSLRNLGLGGSALADPFLARVMRDTPADLISVKLGINLVNLDVMRLRAFVPAIHGFLDTIRDGHPDTPLLLVSPIFCGIHEKTPGPGAFDPASFGTGQMRFIATGDADDATRLTLERIRRELHTVMERRADDPHLHFLEGTALYGEADAVQHPLPDGLHPDGATHQMIGERFVEQVFAAGGAFAPAV</sequence>
<evidence type="ECO:0000313" key="4">
    <source>
        <dbReference type="Proteomes" id="UP000058305"/>
    </source>
</evidence>
<dbReference type="Pfam" id="PF21181">
    <property type="entry name" value="SsfX3_N"/>
    <property type="match status" value="1"/>
</dbReference>
<keyword evidence="4" id="KW-1185">Reference proteome</keyword>
<dbReference type="OrthoDB" id="2060945at2"/>
<evidence type="ECO:0000313" key="3">
    <source>
        <dbReference type="EMBL" id="AMB59498.1"/>
    </source>
</evidence>
<dbReference type="EMBL" id="CP014145">
    <property type="protein sequence ID" value="AMB59498.1"/>
    <property type="molecule type" value="Genomic_DNA"/>
</dbReference>